<organism evidence="3 4">
    <name type="scientific">Pandoraea horticolens</name>
    <dbReference type="NCBI Taxonomy" id="2508298"/>
    <lineage>
        <taxon>Bacteria</taxon>
        <taxon>Pseudomonadati</taxon>
        <taxon>Pseudomonadota</taxon>
        <taxon>Betaproteobacteria</taxon>
        <taxon>Burkholderiales</taxon>
        <taxon>Burkholderiaceae</taxon>
        <taxon>Pandoraea</taxon>
    </lineage>
</organism>
<dbReference type="RefSeq" id="WP_150622164.1">
    <property type="nucleotide sequence ID" value="NZ_CABPSM010000013.1"/>
</dbReference>
<evidence type="ECO:0000256" key="1">
    <source>
        <dbReference type="SAM" id="MobiDB-lite"/>
    </source>
</evidence>
<feature type="compositionally biased region" description="Basic and acidic residues" evidence="1">
    <location>
        <begin position="141"/>
        <end position="153"/>
    </location>
</feature>
<feature type="compositionally biased region" description="Basic and acidic residues" evidence="1">
    <location>
        <begin position="262"/>
        <end position="273"/>
    </location>
</feature>
<keyword evidence="4" id="KW-1185">Reference proteome</keyword>
<sequence>MQSNSISSAGALDAQAATEALQPSPAPLDERLVRSARQLTKDDDYDIDRTAKPTRGDEKKPKVNGPSQGLLWPFLHHIRDPQFGRGSGQAQTRTSTASQLTLLSREASSEQPAHKAGVGHAGSGQDGAQIAPGARTPPTHDGPRARAHSRADGELPTQVGAQPQTQFQVASALPSAMLAQARGRAASELAASIRQQARSLETETPGTTLHYSFSTWDGQPAVAVRIDTKLNAPVVMARPTHESVGVALERHADRLPSGMTVRIEHDRTGDDQQRGGQSRWADGQQEANE</sequence>
<reference evidence="3 4" key="1">
    <citation type="submission" date="2019-08" db="EMBL/GenBank/DDBJ databases">
        <authorList>
            <person name="Peeters C."/>
        </authorList>
    </citation>
    <scope>NUCLEOTIDE SEQUENCE [LARGE SCALE GENOMIC DNA]</scope>
    <source>
        <strain evidence="3 4">LMG 31112</strain>
    </source>
</reference>
<dbReference type="InterPro" id="IPR056746">
    <property type="entry name" value="SPAN_dom"/>
</dbReference>
<dbReference type="EMBL" id="CABPSM010000013">
    <property type="protein sequence ID" value="VVE36922.1"/>
    <property type="molecule type" value="Genomic_DNA"/>
</dbReference>
<name>A0A5E4XLC9_9BURK</name>
<dbReference type="AlphaFoldDB" id="A0A5E4XLC9"/>
<feature type="region of interest" description="Disordered" evidence="1">
    <location>
        <begin position="1"/>
        <end position="160"/>
    </location>
</feature>
<evidence type="ECO:0000259" key="2">
    <source>
        <dbReference type="Pfam" id="PF02510"/>
    </source>
</evidence>
<evidence type="ECO:0000313" key="4">
    <source>
        <dbReference type="Proteomes" id="UP000343317"/>
    </source>
</evidence>
<feature type="domain" description="Surface presentation of antigen" evidence="2">
    <location>
        <begin position="205"/>
        <end position="284"/>
    </location>
</feature>
<protein>
    <recommendedName>
        <fullName evidence="2">Surface presentation of antigen domain-containing protein</fullName>
    </recommendedName>
</protein>
<feature type="compositionally biased region" description="Polar residues" evidence="1">
    <location>
        <begin position="88"/>
        <end position="102"/>
    </location>
</feature>
<feature type="compositionally biased region" description="Basic and acidic residues" evidence="1">
    <location>
        <begin position="28"/>
        <end position="61"/>
    </location>
</feature>
<evidence type="ECO:0000313" key="3">
    <source>
        <dbReference type="EMBL" id="VVE36922.1"/>
    </source>
</evidence>
<dbReference type="Pfam" id="PF02510">
    <property type="entry name" value="SPAN"/>
    <property type="match status" value="1"/>
</dbReference>
<dbReference type="Proteomes" id="UP000343317">
    <property type="component" value="Unassembled WGS sequence"/>
</dbReference>
<gene>
    <name evidence="3" type="ORF">PHO31112_03935</name>
</gene>
<feature type="region of interest" description="Disordered" evidence="1">
    <location>
        <begin position="255"/>
        <end position="289"/>
    </location>
</feature>
<proteinExistence type="predicted"/>
<accession>A0A5E4XLC9</accession>